<evidence type="ECO:0000256" key="7">
    <source>
        <dbReference type="ARBA" id="ARBA00022490"/>
    </source>
</evidence>
<comment type="subcellular location">
    <subcellularLocation>
        <location evidence="2 17 18">Cytoplasm</location>
    </subcellularLocation>
</comment>
<dbReference type="Pfam" id="PF21799">
    <property type="entry name" value="MurD-like_N"/>
    <property type="match status" value="1"/>
</dbReference>
<dbReference type="Gene3D" id="3.40.1190.10">
    <property type="entry name" value="Mur-like, catalytic domain"/>
    <property type="match status" value="1"/>
</dbReference>
<gene>
    <name evidence="17" type="primary">murD</name>
    <name evidence="21" type="ORF">IAA89_01070</name>
</gene>
<evidence type="ECO:0000313" key="22">
    <source>
        <dbReference type="Proteomes" id="UP000823614"/>
    </source>
</evidence>
<name>A0A9D9H7J1_9LACO</name>
<evidence type="ECO:0000256" key="15">
    <source>
        <dbReference type="ARBA" id="ARBA00032324"/>
    </source>
</evidence>
<dbReference type="Gene3D" id="3.40.50.720">
    <property type="entry name" value="NAD(P)-binding Rossmann-like Domain"/>
    <property type="match status" value="1"/>
</dbReference>
<dbReference type="GO" id="GO:0008360">
    <property type="term" value="P:regulation of cell shape"/>
    <property type="evidence" value="ECO:0007669"/>
    <property type="project" value="UniProtKB-KW"/>
</dbReference>
<evidence type="ECO:0000256" key="3">
    <source>
        <dbReference type="ARBA" id="ARBA00004752"/>
    </source>
</evidence>
<dbReference type="Gene3D" id="3.90.190.20">
    <property type="entry name" value="Mur ligase, C-terminal domain"/>
    <property type="match status" value="1"/>
</dbReference>
<feature type="domain" description="Mur ligase central" evidence="20">
    <location>
        <begin position="113"/>
        <end position="268"/>
    </location>
</feature>
<keyword evidence="11 17" id="KW-0133">Cell shape</keyword>
<dbReference type="GO" id="GO:0051301">
    <property type="term" value="P:cell division"/>
    <property type="evidence" value="ECO:0007669"/>
    <property type="project" value="UniProtKB-KW"/>
</dbReference>
<dbReference type="Pfam" id="PF08245">
    <property type="entry name" value="Mur_ligase_M"/>
    <property type="match status" value="1"/>
</dbReference>
<keyword evidence="17 18" id="KW-0131">Cell cycle</keyword>
<dbReference type="GO" id="GO:0009252">
    <property type="term" value="P:peptidoglycan biosynthetic process"/>
    <property type="evidence" value="ECO:0007669"/>
    <property type="project" value="UniProtKB-UniRule"/>
</dbReference>
<evidence type="ECO:0000256" key="18">
    <source>
        <dbReference type="RuleBase" id="RU003664"/>
    </source>
</evidence>
<dbReference type="HAMAP" id="MF_00639">
    <property type="entry name" value="MurD"/>
    <property type="match status" value="1"/>
</dbReference>
<evidence type="ECO:0000256" key="14">
    <source>
        <dbReference type="ARBA" id="ARBA00030398"/>
    </source>
</evidence>
<proteinExistence type="inferred from homology"/>
<feature type="domain" description="Mur ligase C-terminal" evidence="19">
    <location>
        <begin position="309"/>
        <end position="423"/>
    </location>
</feature>
<sequence>MNDLSGKDVLVVGLGKSGISASNLLIDKGARVFAIDEHNVNDYQLNHLIDKGLKVSFGNNMDKFLNHYYDFVIKSPGIPYTNKWIKFLNSRNLPIYSEIELASWFNKSELIGITGTNGKTTVTTLITNILKTELNNVICAGNIGIPASDVVKDTSNDGTLVLELSSFMLKSIYKLHPHIAVITNTYTAHIDWHGSRNQYIKDKLNITLNQNSNDYLILNWDLDEHRQLSGQFKAKIIKISSSGNKEADCYLKNNQIYWHDELVINLSSLTNLKTQNKDNILDAIAVAKLKNINNRDIALALSNFCGIKHRLQFIDTINGRQFYNDSKSTDIEATENALNNFDQKVILLAGGLDRGISFDNLVNIFKDKVKAIVLSGETKYKLKDTAIKAGIKNIILVDDIKSAVNSAYKLSNNKDIILLSPACASWDQYDNFEQRGDLFIEAVEKLKG</sequence>
<dbReference type="SUPFAM" id="SSF53244">
    <property type="entry name" value="MurD-like peptide ligases, peptide-binding domain"/>
    <property type="match status" value="1"/>
</dbReference>
<comment type="function">
    <text evidence="1 17 18">Cell wall formation. Catalyzes the addition of glutamate to the nucleotide precursor UDP-N-acetylmuramoyl-L-alanine (UMA).</text>
</comment>
<dbReference type="NCBIfam" id="TIGR01087">
    <property type="entry name" value="murD"/>
    <property type="match status" value="1"/>
</dbReference>
<keyword evidence="13 17" id="KW-0961">Cell wall biogenesis/degradation</keyword>
<evidence type="ECO:0000256" key="4">
    <source>
        <dbReference type="ARBA" id="ARBA00010416"/>
    </source>
</evidence>
<comment type="caution">
    <text evidence="21">The sequence shown here is derived from an EMBL/GenBank/DDBJ whole genome shotgun (WGS) entry which is preliminary data.</text>
</comment>
<dbReference type="InterPro" id="IPR036565">
    <property type="entry name" value="Mur-like_cat_sf"/>
</dbReference>
<evidence type="ECO:0000256" key="10">
    <source>
        <dbReference type="ARBA" id="ARBA00022840"/>
    </source>
</evidence>
<evidence type="ECO:0000256" key="8">
    <source>
        <dbReference type="ARBA" id="ARBA00022598"/>
    </source>
</evidence>
<dbReference type="PANTHER" id="PTHR43692:SF1">
    <property type="entry name" value="UDP-N-ACETYLMURAMOYLALANINE--D-GLUTAMATE LIGASE"/>
    <property type="match status" value="1"/>
</dbReference>
<organism evidence="21 22">
    <name type="scientific">Candidatus Gallilactobacillus intestinavium</name>
    <dbReference type="NCBI Taxonomy" id="2840838"/>
    <lineage>
        <taxon>Bacteria</taxon>
        <taxon>Bacillati</taxon>
        <taxon>Bacillota</taxon>
        <taxon>Bacilli</taxon>
        <taxon>Lactobacillales</taxon>
        <taxon>Lactobacillaceae</taxon>
        <taxon>Lactobacillaceae incertae sedis</taxon>
        <taxon>Candidatus Gallilactobacillus</taxon>
    </lineage>
</organism>
<dbReference type="Proteomes" id="UP000823614">
    <property type="component" value="Unassembled WGS sequence"/>
</dbReference>
<evidence type="ECO:0000256" key="11">
    <source>
        <dbReference type="ARBA" id="ARBA00022960"/>
    </source>
</evidence>
<keyword evidence="8 17" id="KW-0436">Ligase</keyword>
<keyword evidence="17 18" id="KW-0132">Cell division</keyword>
<keyword evidence="9 17" id="KW-0547">Nucleotide-binding</keyword>
<dbReference type="Pfam" id="PF02875">
    <property type="entry name" value="Mur_ligase_C"/>
    <property type="match status" value="1"/>
</dbReference>
<evidence type="ECO:0000256" key="16">
    <source>
        <dbReference type="ARBA" id="ARBA00047632"/>
    </source>
</evidence>
<dbReference type="AlphaFoldDB" id="A0A9D9H7J1"/>
<evidence type="ECO:0000259" key="20">
    <source>
        <dbReference type="Pfam" id="PF08245"/>
    </source>
</evidence>
<dbReference type="GO" id="GO:0008764">
    <property type="term" value="F:UDP-N-acetylmuramoylalanine-D-glutamate ligase activity"/>
    <property type="evidence" value="ECO:0007669"/>
    <property type="project" value="UniProtKB-UniRule"/>
</dbReference>
<protein>
    <recommendedName>
        <fullName evidence="6 17">UDP-N-acetylmuramoylalanine--D-glutamate ligase</fullName>
        <ecNumber evidence="5 17">6.3.2.9</ecNumber>
    </recommendedName>
    <alternativeName>
        <fullName evidence="15 17">D-glutamic acid-adding enzyme</fullName>
    </alternativeName>
    <alternativeName>
        <fullName evidence="14 17">UDP-N-acetylmuramoyl-L-alanyl-D-glutamate synthetase</fullName>
    </alternativeName>
</protein>
<dbReference type="InterPro" id="IPR005762">
    <property type="entry name" value="MurD"/>
</dbReference>
<evidence type="ECO:0000256" key="1">
    <source>
        <dbReference type="ARBA" id="ARBA00002734"/>
    </source>
</evidence>
<dbReference type="EC" id="6.3.2.9" evidence="5 17"/>
<comment type="similarity">
    <text evidence="4 17">Belongs to the MurCDEF family.</text>
</comment>
<accession>A0A9D9H7J1</accession>
<feature type="binding site" evidence="17">
    <location>
        <begin position="115"/>
        <end position="121"/>
    </location>
    <ligand>
        <name>ATP</name>
        <dbReference type="ChEBI" id="CHEBI:30616"/>
    </ligand>
</feature>
<dbReference type="SUPFAM" id="SSF53623">
    <property type="entry name" value="MurD-like peptide ligases, catalytic domain"/>
    <property type="match status" value="1"/>
</dbReference>
<evidence type="ECO:0000256" key="6">
    <source>
        <dbReference type="ARBA" id="ARBA00015655"/>
    </source>
</evidence>
<dbReference type="PANTHER" id="PTHR43692">
    <property type="entry name" value="UDP-N-ACETYLMURAMOYLALANINE--D-GLUTAMATE LIGASE"/>
    <property type="match status" value="1"/>
</dbReference>
<keyword evidence="10 17" id="KW-0067">ATP-binding</keyword>
<keyword evidence="7 17" id="KW-0963">Cytoplasm</keyword>
<dbReference type="SUPFAM" id="SSF51984">
    <property type="entry name" value="MurCD N-terminal domain"/>
    <property type="match status" value="1"/>
</dbReference>
<evidence type="ECO:0000256" key="12">
    <source>
        <dbReference type="ARBA" id="ARBA00022984"/>
    </source>
</evidence>
<dbReference type="GO" id="GO:0005524">
    <property type="term" value="F:ATP binding"/>
    <property type="evidence" value="ECO:0007669"/>
    <property type="project" value="UniProtKB-UniRule"/>
</dbReference>
<dbReference type="InterPro" id="IPR013221">
    <property type="entry name" value="Mur_ligase_cen"/>
</dbReference>
<evidence type="ECO:0000256" key="17">
    <source>
        <dbReference type="HAMAP-Rule" id="MF_00639"/>
    </source>
</evidence>
<reference evidence="21" key="1">
    <citation type="submission" date="2020-10" db="EMBL/GenBank/DDBJ databases">
        <authorList>
            <person name="Gilroy R."/>
        </authorList>
    </citation>
    <scope>NUCLEOTIDE SEQUENCE</scope>
    <source>
        <strain evidence="21">C6-149</strain>
    </source>
</reference>
<dbReference type="EMBL" id="JADIMP010000021">
    <property type="protein sequence ID" value="MBO8441031.1"/>
    <property type="molecule type" value="Genomic_DNA"/>
</dbReference>
<evidence type="ECO:0000256" key="13">
    <source>
        <dbReference type="ARBA" id="ARBA00023316"/>
    </source>
</evidence>
<dbReference type="GO" id="GO:0071555">
    <property type="term" value="P:cell wall organization"/>
    <property type="evidence" value="ECO:0007669"/>
    <property type="project" value="UniProtKB-KW"/>
</dbReference>
<evidence type="ECO:0000256" key="2">
    <source>
        <dbReference type="ARBA" id="ARBA00004496"/>
    </source>
</evidence>
<dbReference type="InterPro" id="IPR036615">
    <property type="entry name" value="Mur_ligase_C_dom_sf"/>
</dbReference>
<dbReference type="InterPro" id="IPR004101">
    <property type="entry name" value="Mur_ligase_C"/>
</dbReference>
<comment type="pathway">
    <text evidence="3 17 18">Cell wall biogenesis; peptidoglycan biosynthesis.</text>
</comment>
<evidence type="ECO:0000256" key="9">
    <source>
        <dbReference type="ARBA" id="ARBA00022741"/>
    </source>
</evidence>
<evidence type="ECO:0000313" key="21">
    <source>
        <dbReference type="EMBL" id="MBO8441031.1"/>
    </source>
</evidence>
<dbReference type="GO" id="GO:0005737">
    <property type="term" value="C:cytoplasm"/>
    <property type="evidence" value="ECO:0007669"/>
    <property type="project" value="UniProtKB-SubCell"/>
</dbReference>
<evidence type="ECO:0000259" key="19">
    <source>
        <dbReference type="Pfam" id="PF02875"/>
    </source>
</evidence>
<keyword evidence="12 17" id="KW-0573">Peptidoglycan synthesis</keyword>
<reference evidence="21" key="2">
    <citation type="journal article" date="2021" name="PeerJ">
        <title>Extensive microbial diversity within the chicken gut microbiome revealed by metagenomics and culture.</title>
        <authorList>
            <person name="Gilroy R."/>
            <person name="Ravi A."/>
            <person name="Getino M."/>
            <person name="Pursley I."/>
            <person name="Horton D.L."/>
            <person name="Alikhan N.F."/>
            <person name="Baker D."/>
            <person name="Gharbi K."/>
            <person name="Hall N."/>
            <person name="Watson M."/>
            <person name="Adriaenssens E.M."/>
            <person name="Foster-Nyarko E."/>
            <person name="Jarju S."/>
            <person name="Secka A."/>
            <person name="Antonio M."/>
            <person name="Oren A."/>
            <person name="Chaudhuri R.R."/>
            <person name="La Ragione R."/>
            <person name="Hildebrand F."/>
            <person name="Pallen M.J."/>
        </authorList>
    </citation>
    <scope>NUCLEOTIDE SEQUENCE</scope>
    <source>
        <strain evidence="21">C6-149</strain>
    </source>
</reference>
<comment type="catalytic activity">
    <reaction evidence="16 17 18">
        <text>UDP-N-acetyl-alpha-D-muramoyl-L-alanine + D-glutamate + ATP = UDP-N-acetyl-alpha-D-muramoyl-L-alanyl-D-glutamate + ADP + phosphate + H(+)</text>
        <dbReference type="Rhea" id="RHEA:16429"/>
        <dbReference type="ChEBI" id="CHEBI:15378"/>
        <dbReference type="ChEBI" id="CHEBI:29986"/>
        <dbReference type="ChEBI" id="CHEBI:30616"/>
        <dbReference type="ChEBI" id="CHEBI:43474"/>
        <dbReference type="ChEBI" id="CHEBI:83898"/>
        <dbReference type="ChEBI" id="CHEBI:83900"/>
        <dbReference type="ChEBI" id="CHEBI:456216"/>
        <dbReference type="EC" id="6.3.2.9"/>
    </reaction>
</comment>
<evidence type="ECO:0000256" key="5">
    <source>
        <dbReference type="ARBA" id="ARBA00012212"/>
    </source>
</evidence>